<keyword evidence="12" id="KW-1015">Disulfide bond</keyword>
<feature type="signal peptide" evidence="17">
    <location>
        <begin position="1"/>
        <end position="21"/>
    </location>
</feature>
<evidence type="ECO:0000259" key="18">
    <source>
        <dbReference type="PROSITE" id="PS52035"/>
    </source>
</evidence>
<dbReference type="GeneID" id="87810836"/>
<evidence type="ECO:0000256" key="13">
    <source>
        <dbReference type="ARBA" id="ARBA00025210"/>
    </source>
</evidence>
<evidence type="ECO:0000256" key="15">
    <source>
        <dbReference type="ARBA" id="ARBA00026213"/>
    </source>
</evidence>
<evidence type="ECO:0000256" key="2">
    <source>
        <dbReference type="ARBA" id="ARBA00004613"/>
    </source>
</evidence>
<dbReference type="PROSITE" id="PS52035">
    <property type="entry name" value="PEPTIDASE_M14"/>
    <property type="match status" value="1"/>
</dbReference>
<evidence type="ECO:0000256" key="1">
    <source>
        <dbReference type="ARBA" id="ARBA00001947"/>
    </source>
</evidence>
<keyword evidence="11" id="KW-0482">Metalloprotease</keyword>
<evidence type="ECO:0000256" key="14">
    <source>
        <dbReference type="ARBA" id="ARBA00026187"/>
    </source>
</evidence>
<dbReference type="GO" id="GO:0004181">
    <property type="term" value="F:metallocarboxypeptidase activity"/>
    <property type="evidence" value="ECO:0007669"/>
    <property type="project" value="InterPro"/>
</dbReference>
<keyword evidence="7" id="KW-0479">Metal-binding</keyword>
<evidence type="ECO:0000256" key="12">
    <source>
        <dbReference type="ARBA" id="ARBA00023157"/>
    </source>
</evidence>
<dbReference type="AlphaFoldDB" id="A0AAF0YID1"/>
<keyword evidence="20" id="KW-1185">Reference proteome</keyword>
<keyword evidence="8 17" id="KW-0732">Signal</keyword>
<evidence type="ECO:0000256" key="3">
    <source>
        <dbReference type="ARBA" id="ARBA00005988"/>
    </source>
</evidence>
<dbReference type="EMBL" id="CP086718">
    <property type="protein sequence ID" value="WOO84143.1"/>
    <property type="molecule type" value="Genomic_DNA"/>
</dbReference>
<reference evidence="19" key="1">
    <citation type="submission" date="2023-10" db="EMBL/GenBank/DDBJ databases">
        <authorList>
            <person name="Noh H."/>
        </authorList>
    </citation>
    <scope>NUCLEOTIDE SEQUENCE</scope>
    <source>
        <strain evidence="19">DUCC4014</strain>
    </source>
</reference>
<dbReference type="SUPFAM" id="SSF53187">
    <property type="entry name" value="Zn-dependent exopeptidases"/>
    <property type="match status" value="1"/>
</dbReference>
<evidence type="ECO:0000256" key="7">
    <source>
        <dbReference type="ARBA" id="ARBA00022723"/>
    </source>
</evidence>
<keyword evidence="4" id="KW-0964">Secreted</keyword>
<name>A0AAF0YID1_9TREE</name>
<evidence type="ECO:0000313" key="19">
    <source>
        <dbReference type="EMBL" id="WOO84143.1"/>
    </source>
</evidence>
<dbReference type="SUPFAM" id="SSF54897">
    <property type="entry name" value="Protease propeptides/inhibitors"/>
    <property type="match status" value="1"/>
</dbReference>
<dbReference type="CDD" id="cd03860">
    <property type="entry name" value="M14_CP_A-B_like"/>
    <property type="match status" value="1"/>
</dbReference>
<comment type="function">
    <text evidence="13">Inactive carboxypeptidase that may play a role in cell wall organization and biogenesis.</text>
</comment>
<evidence type="ECO:0000256" key="8">
    <source>
        <dbReference type="ARBA" id="ARBA00022729"/>
    </source>
</evidence>
<organism evidence="19 20">
    <name type="scientific">Vanrija pseudolonga</name>
    <dbReference type="NCBI Taxonomy" id="143232"/>
    <lineage>
        <taxon>Eukaryota</taxon>
        <taxon>Fungi</taxon>
        <taxon>Dikarya</taxon>
        <taxon>Basidiomycota</taxon>
        <taxon>Agaricomycotina</taxon>
        <taxon>Tremellomycetes</taxon>
        <taxon>Trichosporonales</taxon>
        <taxon>Trichosporonaceae</taxon>
        <taxon>Vanrija</taxon>
    </lineage>
</organism>
<feature type="active site" description="Proton donor/acceptor" evidence="16">
    <location>
        <position position="451"/>
    </location>
</feature>
<protein>
    <recommendedName>
        <fullName evidence="14">Inactive metallocarboxypeptidase ECM14</fullName>
    </recommendedName>
    <alternativeName>
        <fullName evidence="15">Inactive metallocarboxypeptidase ecm14</fullName>
    </alternativeName>
</protein>
<evidence type="ECO:0000256" key="17">
    <source>
        <dbReference type="SAM" id="SignalP"/>
    </source>
</evidence>
<comment type="similarity">
    <text evidence="3 16">Belongs to the peptidase M14 family.</text>
</comment>
<dbReference type="RefSeq" id="XP_062630169.1">
    <property type="nucleotide sequence ID" value="XM_062774185.1"/>
</dbReference>
<dbReference type="PRINTS" id="PR00765">
    <property type="entry name" value="CRBOXYPTASEA"/>
</dbReference>
<dbReference type="GO" id="GO:0006508">
    <property type="term" value="P:proteolysis"/>
    <property type="evidence" value="ECO:0007669"/>
    <property type="project" value="UniProtKB-KW"/>
</dbReference>
<comment type="cofactor">
    <cofactor evidence="1">
        <name>Zn(2+)</name>
        <dbReference type="ChEBI" id="CHEBI:29105"/>
    </cofactor>
</comment>
<evidence type="ECO:0000256" key="10">
    <source>
        <dbReference type="ARBA" id="ARBA00022833"/>
    </source>
</evidence>
<evidence type="ECO:0000256" key="16">
    <source>
        <dbReference type="PROSITE-ProRule" id="PRU01379"/>
    </source>
</evidence>
<feature type="domain" description="Peptidase M14" evidence="18">
    <location>
        <begin position="175"/>
        <end position="485"/>
    </location>
</feature>
<dbReference type="Proteomes" id="UP000827549">
    <property type="component" value="Chromosome 5"/>
</dbReference>
<dbReference type="PANTHER" id="PTHR11705">
    <property type="entry name" value="PROTEASE FAMILY M14 CARBOXYPEPTIDASE A,B"/>
    <property type="match status" value="1"/>
</dbReference>
<dbReference type="GO" id="GO:0005615">
    <property type="term" value="C:extracellular space"/>
    <property type="evidence" value="ECO:0007669"/>
    <property type="project" value="TreeGrafter"/>
</dbReference>
<feature type="chain" id="PRO_5042190307" description="Inactive metallocarboxypeptidase ECM14" evidence="17">
    <location>
        <begin position="22"/>
        <end position="493"/>
    </location>
</feature>
<evidence type="ECO:0000256" key="9">
    <source>
        <dbReference type="ARBA" id="ARBA00022801"/>
    </source>
</evidence>
<gene>
    <name evidence="19" type="primary">ECM14</name>
    <name evidence="19" type="ORF">LOC62_05G007664</name>
</gene>
<evidence type="ECO:0000256" key="4">
    <source>
        <dbReference type="ARBA" id="ARBA00022525"/>
    </source>
</evidence>
<comment type="subcellular location">
    <subcellularLocation>
        <location evidence="2">Secreted</location>
    </subcellularLocation>
</comment>
<keyword evidence="5" id="KW-0121">Carboxypeptidase</keyword>
<keyword evidence="6" id="KW-0645">Protease</keyword>
<dbReference type="SMART" id="SM00631">
    <property type="entry name" value="Zn_pept"/>
    <property type="match status" value="1"/>
</dbReference>
<dbReference type="GO" id="GO:0008270">
    <property type="term" value="F:zinc ion binding"/>
    <property type="evidence" value="ECO:0007669"/>
    <property type="project" value="InterPro"/>
</dbReference>
<evidence type="ECO:0000313" key="20">
    <source>
        <dbReference type="Proteomes" id="UP000827549"/>
    </source>
</evidence>
<evidence type="ECO:0000256" key="11">
    <source>
        <dbReference type="ARBA" id="ARBA00023049"/>
    </source>
</evidence>
<accession>A0AAF0YID1</accession>
<evidence type="ECO:0000256" key="5">
    <source>
        <dbReference type="ARBA" id="ARBA00022645"/>
    </source>
</evidence>
<dbReference type="Gene3D" id="3.40.630.10">
    <property type="entry name" value="Zn peptidases"/>
    <property type="match status" value="1"/>
</dbReference>
<keyword evidence="10" id="KW-0862">Zinc</keyword>
<keyword evidence="9" id="KW-0378">Hydrolase</keyword>
<dbReference type="PANTHER" id="PTHR11705:SF147">
    <property type="entry name" value="INACTIVE METALLOCARBOXYPEPTIDASE ECM14"/>
    <property type="match status" value="1"/>
</dbReference>
<dbReference type="FunFam" id="3.40.630.10:FF:000084">
    <property type="entry name" value="Carboxypeptidase B2"/>
    <property type="match status" value="1"/>
</dbReference>
<proteinExistence type="inferred from homology"/>
<dbReference type="InterPro" id="IPR000834">
    <property type="entry name" value="Peptidase_M14"/>
</dbReference>
<dbReference type="Pfam" id="PF00246">
    <property type="entry name" value="Peptidase_M14"/>
    <property type="match status" value="1"/>
</dbReference>
<evidence type="ECO:0000256" key="6">
    <source>
        <dbReference type="ARBA" id="ARBA00022670"/>
    </source>
</evidence>
<sequence>MLQRSLPLLTFALAWALPATASPIAGPGPNSLHAQAAFNSIPQLLRPEPHSGHSAHGSHDSTLTPSELAGLLSIHERYDGHEVWRVDWRGLGETAKDEILALLESINMDIWHMSAASIDIRVPPKFAGIRTVLPSFTTYVPDVQALVDMTLRDVVDDEPEGGWNVSSIDTPFHDAYHKVEAVYAFGDALKAGFPDVVEEFDIGTTAEGRPIRAWRAHLKTSDGEPEHEELEFVIQAGQHAREWVAPSAAVYFLHSLVLDATADPNSHAAALLRHFTFTVVPVLNPDGFEYSHAHSRMWRKNRQDVGGLFCKGLDLNSNWGYKFKAGRTACSDSYAGRAAFEGLETKAMAYYLINGTLTDTPPRDHKVRAFVDLHSYGQLFMFPYAYSCADFPADAENLMEAGLGVAKAMRQAQNGEGYQTGQACDLTFRSTGEAIDYVYGEGDTRWSYSAELRDTGTYGFMLPASLIRPTGDEVNAGLRYLAQFIYETDIDKP</sequence>